<proteinExistence type="predicted"/>
<dbReference type="AlphaFoldDB" id="A0A1B0D9R2"/>
<dbReference type="VEuPathDB" id="VectorBase:PPAPM1_004481"/>
<evidence type="ECO:0000313" key="1">
    <source>
        <dbReference type="EnsemblMetazoa" id="PPAI004374-PA"/>
    </source>
</evidence>
<reference evidence="1" key="1">
    <citation type="submission" date="2022-08" db="UniProtKB">
        <authorList>
            <consortium name="EnsemblMetazoa"/>
        </authorList>
    </citation>
    <scope>IDENTIFICATION</scope>
    <source>
        <strain evidence="1">Israel</strain>
    </source>
</reference>
<dbReference type="EMBL" id="AJVK01028418">
    <property type="status" value="NOT_ANNOTATED_CDS"/>
    <property type="molecule type" value="Genomic_DNA"/>
</dbReference>
<name>A0A1B0D9R2_PHLPP</name>
<dbReference type="EnsemblMetazoa" id="PPAI004374-RA">
    <property type="protein sequence ID" value="PPAI004374-PA"/>
    <property type="gene ID" value="PPAI004374"/>
</dbReference>
<sequence>MLLGDRDRLMIYIRSRSRLSPPSLDNQYMAFLFFSRASSSGLRQKNDSLMMIYHHDLTIAVVELGPEKSLLGCELIEIK</sequence>
<dbReference type="VEuPathDB" id="VectorBase:PPAI004374"/>
<evidence type="ECO:0000313" key="2">
    <source>
        <dbReference type="Proteomes" id="UP000092462"/>
    </source>
</evidence>
<keyword evidence="2" id="KW-1185">Reference proteome</keyword>
<accession>A0A1B0D9R2</accession>
<dbReference type="Proteomes" id="UP000092462">
    <property type="component" value="Unassembled WGS sequence"/>
</dbReference>
<organism evidence="1 2">
    <name type="scientific">Phlebotomus papatasi</name>
    <name type="common">Sandfly</name>
    <dbReference type="NCBI Taxonomy" id="29031"/>
    <lineage>
        <taxon>Eukaryota</taxon>
        <taxon>Metazoa</taxon>
        <taxon>Ecdysozoa</taxon>
        <taxon>Arthropoda</taxon>
        <taxon>Hexapoda</taxon>
        <taxon>Insecta</taxon>
        <taxon>Pterygota</taxon>
        <taxon>Neoptera</taxon>
        <taxon>Endopterygota</taxon>
        <taxon>Diptera</taxon>
        <taxon>Nematocera</taxon>
        <taxon>Psychodoidea</taxon>
        <taxon>Psychodidae</taxon>
        <taxon>Phlebotomus</taxon>
        <taxon>Phlebotomus</taxon>
    </lineage>
</organism>
<protein>
    <submittedName>
        <fullName evidence="1">Uncharacterized protein</fullName>
    </submittedName>
</protein>